<dbReference type="Proteomes" id="UP001424741">
    <property type="component" value="Unassembled WGS sequence"/>
</dbReference>
<accession>A0ABP9V0M7</accession>
<protein>
    <submittedName>
        <fullName evidence="1">Uncharacterized protein</fullName>
    </submittedName>
</protein>
<proteinExistence type="predicted"/>
<name>A0ABP9V0M7_9BACT</name>
<comment type="caution">
    <text evidence="1">The sequence shown here is derived from an EMBL/GenBank/DDBJ whole genome shotgun (WGS) entry which is preliminary data.</text>
</comment>
<dbReference type="EMBL" id="BAABRL010000007">
    <property type="protein sequence ID" value="GAA5496241.1"/>
    <property type="molecule type" value="Genomic_DNA"/>
</dbReference>
<dbReference type="RefSeq" id="WP_346188940.1">
    <property type="nucleotide sequence ID" value="NZ_BAABRL010000007.1"/>
</dbReference>
<evidence type="ECO:0000313" key="1">
    <source>
        <dbReference type="EMBL" id="GAA5496241.1"/>
    </source>
</evidence>
<keyword evidence="2" id="KW-1185">Reference proteome</keyword>
<organism evidence="1 2">
    <name type="scientific">Rubritalea halochordaticola</name>
    <dbReference type="NCBI Taxonomy" id="714537"/>
    <lineage>
        <taxon>Bacteria</taxon>
        <taxon>Pseudomonadati</taxon>
        <taxon>Verrucomicrobiota</taxon>
        <taxon>Verrucomicrobiia</taxon>
        <taxon>Verrucomicrobiales</taxon>
        <taxon>Rubritaleaceae</taxon>
        <taxon>Rubritalea</taxon>
    </lineage>
</organism>
<gene>
    <name evidence="1" type="ORF">Rhal01_02424</name>
</gene>
<reference evidence="1 2" key="1">
    <citation type="submission" date="2024-02" db="EMBL/GenBank/DDBJ databases">
        <title>Rubritalea halochordaticola NBRC 107102.</title>
        <authorList>
            <person name="Ichikawa N."/>
            <person name="Katano-Makiyama Y."/>
            <person name="Hidaka K."/>
        </authorList>
    </citation>
    <scope>NUCLEOTIDE SEQUENCE [LARGE SCALE GENOMIC DNA]</scope>
    <source>
        <strain evidence="1 2">NBRC 107102</strain>
    </source>
</reference>
<evidence type="ECO:0000313" key="2">
    <source>
        <dbReference type="Proteomes" id="UP001424741"/>
    </source>
</evidence>
<sequence length="340" mass="38266">MKLLLSVVTLFSIWLISSSNIQAQKNLDIPGSPNGVLGTELLQCRTYCRSMERQLEQLKKDFPALRAEILVAESSWKASPLASGCDAIEESIIKEMGAAKARAILKKLDSMVFKETQDLTKIKTADHARIYIDLVKRRAKGEIEHDMVRAHLLWHHKPYRLHPEEEMTAGYSQQIVHTANTANKISFKVPMSWKPLESQAKNLVAFRNCYGRGTVWMTALVSEYRNAAGEKITAKKAFETLTEESLSTTYKQMGIELTSFTKTKVNGMPAVLFTRKQLHEQLGDRSTRAAIVLRVFADDNFINFQINTLGAEGTAVAERRITIYEPLFKQIGGSLMIADK</sequence>